<dbReference type="GeneID" id="92838079"/>
<comment type="caution">
    <text evidence="8">The sequence shown here is derived from an EMBL/GenBank/DDBJ whole genome shotgun (WGS) entry which is preliminary data.</text>
</comment>
<evidence type="ECO:0000256" key="1">
    <source>
        <dbReference type="ARBA" id="ARBA00004651"/>
    </source>
</evidence>
<feature type="transmembrane region" description="Helical" evidence="6">
    <location>
        <begin position="129"/>
        <end position="148"/>
    </location>
</feature>
<evidence type="ECO:0000256" key="5">
    <source>
        <dbReference type="ARBA" id="ARBA00023136"/>
    </source>
</evidence>
<dbReference type="OrthoDB" id="9812980at2"/>
<evidence type="ECO:0000313" key="9">
    <source>
        <dbReference type="Proteomes" id="UP000561326"/>
    </source>
</evidence>
<dbReference type="AlphaFoldDB" id="A0A848CZW9"/>
<keyword evidence="4 6" id="KW-1133">Transmembrane helix</keyword>
<dbReference type="EMBL" id="JABAGO010000023">
    <property type="protein sequence ID" value="NME99122.1"/>
    <property type="molecule type" value="Genomic_DNA"/>
</dbReference>
<dbReference type="InterPro" id="IPR015414">
    <property type="entry name" value="TMEM64"/>
</dbReference>
<reference evidence="8 9" key="1">
    <citation type="submission" date="2020-04" db="EMBL/GenBank/DDBJ databases">
        <authorList>
            <person name="Hitch T.C.A."/>
            <person name="Wylensek D."/>
            <person name="Clavel T."/>
        </authorList>
    </citation>
    <scope>NUCLEOTIDE SEQUENCE [LARGE SCALE GENOMIC DNA]</scope>
    <source>
        <strain evidence="8 9">WB01_D5_05</strain>
    </source>
</reference>
<dbReference type="InterPro" id="IPR032816">
    <property type="entry name" value="VTT_dom"/>
</dbReference>
<evidence type="ECO:0000256" key="2">
    <source>
        <dbReference type="ARBA" id="ARBA00022475"/>
    </source>
</evidence>
<sequence length="219" mass="24347">MKRLLVSALFLTVMICLVMQTEFGHLVRTGNLEQIAAYIQSYGWIAFLISIVAIVVQTFFPIVPFVLLAGANVIAFGLWLGFAISWIGAISAALVNFLLARYVGRDWAEKKIGHHSFVKNLNRHAETKGFIVILFARWIPIFPSSAINTAAGISKVPFKMFLFATLLGKGPAVLFQSVLGHYLIHWEQHKGKLLLIALGLCLFMLGINYVKKKKSTLLS</sequence>
<accession>A0A848CZW9</accession>
<dbReference type="PANTHER" id="PTHR12677:SF59">
    <property type="entry name" value="GOLGI APPARATUS MEMBRANE PROTEIN TVP38-RELATED"/>
    <property type="match status" value="1"/>
</dbReference>
<proteinExistence type="inferred from homology"/>
<evidence type="ECO:0000259" key="7">
    <source>
        <dbReference type="Pfam" id="PF09335"/>
    </source>
</evidence>
<evidence type="ECO:0000256" key="3">
    <source>
        <dbReference type="ARBA" id="ARBA00022692"/>
    </source>
</evidence>
<dbReference type="Proteomes" id="UP000561326">
    <property type="component" value="Unassembled WGS sequence"/>
</dbReference>
<organism evidence="8 9">
    <name type="scientific">Aneurinibacillus aneurinilyticus</name>
    <name type="common">Bacillus aneurinolyticus</name>
    <dbReference type="NCBI Taxonomy" id="1391"/>
    <lineage>
        <taxon>Bacteria</taxon>
        <taxon>Bacillati</taxon>
        <taxon>Bacillota</taxon>
        <taxon>Bacilli</taxon>
        <taxon>Bacillales</taxon>
        <taxon>Paenibacillaceae</taxon>
        <taxon>Aneurinibacillus group</taxon>
        <taxon>Aneurinibacillus</taxon>
    </lineage>
</organism>
<keyword evidence="3 6" id="KW-0812">Transmembrane</keyword>
<evidence type="ECO:0000313" key="8">
    <source>
        <dbReference type="EMBL" id="NME99122.1"/>
    </source>
</evidence>
<name>A0A848CZW9_ANEAE</name>
<comment type="subcellular location">
    <subcellularLocation>
        <location evidence="1 6">Cell membrane</location>
        <topology evidence="1 6">Multi-pass membrane protein</topology>
    </subcellularLocation>
</comment>
<feature type="transmembrane region" description="Helical" evidence="6">
    <location>
        <begin position="44"/>
        <end position="69"/>
    </location>
</feature>
<gene>
    <name evidence="8" type="ORF">HF838_12715</name>
</gene>
<comment type="similarity">
    <text evidence="6">Belongs to the TVP38/TMEM64 family.</text>
</comment>
<dbReference type="RefSeq" id="WP_040301602.1">
    <property type="nucleotide sequence ID" value="NZ_CABKST010000074.1"/>
</dbReference>
<feature type="transmembrane region" description="Helical" evidence="6">
    <location>
        <begin position="76"/>
        <end position="99"/>
    </location>
</feature>
<feature type="transmembrane region" description="Helical" evidence="6">
    <location>
        <begin position="160"/>
        <end position="179"/>
    </location>
</feature>
<keyword evidence="2 6" id="KW-1003">Cell membrane</keyword>
<keyword evidence="5 6" id="KW-0472">Membrane</keyword>
<dbReference type="PANTHER" id="PTHR12677">
    <property type="entry name" value="GOLGI APPARATUS MEMBRANE PROTEIN TVP38-RELATED"/>
    <property type="match status" value="1"/>
</dbReference>
<protein>
    <recommendedName>
        <fullName evidence="6">TVP38/TMEM64 family membrane protein</fullName>
    </recommendedName>
</protein>
<feature type="domain" description="VTT" evidence="7">
    <location>
        <begin position="63"/>
        <end position="181"/>
    </location>
</feature>
<dbReference type="GO" id="GO:0005886">
    <property type="term" value="C:plasma membrane"/>
    <property type="evidence" value="ECO:0007669"/>
    <property type="project" value="UniProtKB-SubCell"/>
</dbReference>
<feature type="transmembrane region" description="Helical" evidence="6">
    <location>
        <begin position="191"/>
        <end position="210"/>
    </location>
</feature>
<dbReference type="Pfam" id="PF09335">
    <property type="entry name" value="VTT_dom"/>
    <property type="match status" value="1"/>
</dbReference>
<evidence type="ECO:0000256" key="4">
    <source>
        <dbReference type="ARBA" id="ARBA00022989"/>
    </source>
</evidence>
<evidence type="ECO:0000256" key="6">
    <source>
        <dbReference type="RuleBase" id="RU366058"/>
    </source>
</evidence>